<dbReference type="Pfam" id="PF06472">
    <property type="entry name" value="ABC_membrane_2"/>
    <property type="match status" value="1"/>
</dbReference>
<gene>
    <name evidence="12" type="ORF">WICMUC_002318</name>
</gene>
<dbReference type="GO" id="GO:0140359">
    <property type="term" value="F:ABC-type transporter activity"/>
    <property type="evidence" value="ECO:0007669"/>
    <property type="project" value="InterPro"/>
</dbReference>
<dbReference type="InterPro" id="IPR017871">
    <property type="entry name" value="ABC_transporter-like_CS"/>
</dbReference>
<name>A0A9P8PPR9_9ASCO</name>
<evidence type="ECO:0008006" key="14">
    <source>
        <dbReference type="Google" id="ProtNLM"/>
    </source>
</evidence>
<accession>A0A9P8PPR9</accession>
<keyword evidence="4" id="KW-0547">Nucleotide-binding</keyword>
<evidence type="ECO:0000256" key="3">
    <source>
        <dbReference type="ARBA" id="ARBA00022692"/>
    </source>
</evidence>
<feature type="compositionally biased region" description="Polar residues" evidence="8">
    <location>
        <begin position="789"/>
        <end position="802"/>
    </location>
</feature>
<dbReference type="GO" id="GO:0005778">
    <property type="term" value="C:peroxisomal membrane"/>
    <property type="evidence" value="ECO:0007669"/>
    <property type="project" value="TreeGrafter"/>
</dbReference>
<evidence type="ECO:0000256" key="4">
    <source>
        <dbReference type="ARBA" id="ARBA00022741"/>
    </source>
</evidence>
<dbReference type="PROSITE" id="PS50929">
    <property type="entry name" value="ABC_TM1F"/>
    <property type="match status" value="1"/>
</dbReference>
<feature type="region of interest" description="Disordered" evidence="8">
    <location>
        <begin position="782"/>
        <end position="802"/>
    </location>
</feature>
<dbReference type="PROSITE" id="PS50893">
    <property type="entry name" value="ABC_TRANSPORTER_2"/>
    <property type="match status" value="1"/>
</dbReference>
<dbReference type="InterPro" id="IPR050835">
    <property type="entry name" value="ABC_transporter_sub-D"/>
</dbReference>
<evidence type="ECO:0000256" key="8">
    <source>
        <dbReference type="SAM" id="MobiDB-lite"/>
    </source>
</evidence>
<dbReference type="Gene3D" id="3.40.50.300">
    <property type="entry name" value="P-loop containing nucleotide triphosphate hydrolases"/>
    <property type="match status" value="1"/>
</dbReference>
<evidence type="ECO:0000256" key="1">
    <source>
        <dbReference type="ARBA" id="ARBA00008575"/>
    </source>
</evidence>
<keyword evidence="6 9" id="KW-1133">Transmembrane helix</keyword>
<evidence type="ECO:0000313" key="12">
    <source>
        <dbReference type="EMBL" id="KAH3676022.1"/>
    </source>
</evidence>
<dbReference type="AlphaFoldDB" id="A0A9P8PPR9"/>
<evidence type="ECO:0000259" key="10">
    <source>
        <dbReference type="PROSITE" id="PS50893"/>
    </source>
</evidence>
<dbReference type="PANTHER" id="PTHR11384:SF67">
    <property type="entry name" value="ATP-BINDING CASSETTE SUB-FAMILY D MEMBER 1"/>
    <property type="match status" value="1"/>
</dbReference>
<dbReference type="GO" id="GO:0016887">
    <property type="term" value="F:ATP hydrolysis activity"/>
    <property type="evidence" value="ECO:0007669"/>
    <property type="project" value="InterPro"/>
</dbReference>
<dbReference type="SUPFAM" id="SSF52540">
    <property type="entry name" value="P-loop containing nucleoside triphosphate hydrolases"/>
    <property type="match status" value="1"/>
</dbReference>
<dbReference type="InterPro" id="IPR003593">
    <property type="entry name" value="AAA+_ATPase"/>
</dbReference>
<organism evidence="12 13">
    <name type="scientific">Wickerhamomyces mucosus</name>
    <dbReference type="NCBI Taxonomy" id="1378264"/>
    <lineage>
        <taxon>Eukaryota</taxon>
        <taxon>Fungi</taxon>
        <taxon>Dikarya</taxon>
        <taxon>Ascomycota</taxon>
        <taxon>Saccharomycotina</taxon>
        <taxon>Saccharomycetes</taxon>
        <taxon>Phaffomycetales</taxon>
        <taxon>Wickerhamomycetaceae</taxon>
        <taxon>Wickerhamomyces</taxon>
    </lineage>
</organism>
<evidence type="ECO:0000256" key="6">
    <source>
        <dbReference type="ARBA" id="ARBA00022989"/>
    </source>
</evidence>
<dbReference type="InterPro" id="IPR027417">
    <property type="entry name" value="P-loop_NTPase"/>
</dbReference>
<proteinExistence type="inferred from homology"/>
<dbReference type="GO" id="GO:0005324">
    <property type="term" value="F:long-chain fatty acid transmembrane transporter activity"/>
    <property type="evidence" value="ECO:0007669"/>
    <property type="project" value="TreeGrafter"/>
</dbReference>
<feature type="domain" description="ABC transporter" evidence="10">
    <location>
        <begin position="506"/>
        <end position="749"/>
    </location>
</feature>
<evidence type="ECO:0000259" key="11">
    <source>
        <dbReference type="PROSITE" id="PS50929"/>
    </source>
</evidence>
<reference evidence="12" key="2">
    <citation type="submission" date="2021-01" db="EMBL/GenBank/DDBJ databases">
        <authorList>
            <person name="Schikora-Tamarit M.A."/>
        </authorList>
    </citation>
    <scope>NUCLEOTIDE SEQUENCE</scope>
    <source>
        <strain evidence="12">CBS6341</strain>
    </source>
</reference>
<dbReference type="OrthoDB" id="422637at2759"/>
<dbReference type="PANTHER" id="PTHR11384">
    <property type="entry name" value="ATP-BINDING CASSETTE, SUB-FAMILY D MEMBER"/>
    <property type="match status" value="1"/>
</dbReference>
<feature type="transmembrane region" description="Helical" evidence="9">
    <location>
        <begin position="161"/>
        <end position="183"/>
    </location>
</feature>
<reference evidence="12" key="1">
    <citation type="journal article" date="2021" name="Open Biol.">
        <title>Shared evolutionary footprints suggest mitochondrial oxidative damage underlies multiple complex I losses in fungi.</title>
        <authorList>
            <person name="Schikora-Tamarit M.A."/>
            <person name="Marcet-Houben M."/>
            <person name="Nosek J."/>
            <person name="Gabaldon T."/>
        </authorList>
    </citation>
    <scope>NUCLEOTIDE SEQUENCE</scope>
    <source>
        <strain evidence="12">CBS6341</strain>
    </source>
</reference>
<dbReference type="Pfam" id="PF00005">
    <property type="entry name" value="ABC_tran"/>
    <property type="match status" value="1"/>
</dbReference>
<dbReference type="Gene3D" id="1.20.1560.10">
    <property type="entry name" value="ABC transporter type 1, transmembrane domain"/>
    <property type="match status" value="1"/>
</dbReference>
<evidence type="ECO:0000256" key="9">
    <source>
        <dbReference type="SAM" id="Phobius"/>
    </source>
</evidence>
<comment type="caution">
    <text evidence="12">The sequence shown here is derived from an EMBL/GenBank/DDBJ whole genome shotgun (WGS) entry which is preliminary data.</text>
</comment>
<evidence type="ECO:0000256" key="7">
    <source>
        <dbReference type="ARBA" id="ARBA00023136"/>
    </source>
</evidence>
<comment type="similarity">
    <text evidence="1">Belongs to the ABC transporter superfamily. ABCD family. Peroxisomal fatty acyl CoA transporter (TC 3.A.1.203) subfamily.</text>
</comment>
<dbReference type="PROSITE" id="PS00211">
    <property type="entry name" value="ABC_TRANSPORTER_1"/>
    <property type="match status" value="1"/>
</dbReference>
<dbReference type="InterPro" id="IPR011527">
    <property type="entry name" value="ABC1_TM_dom"/>
</dbReference>
<dbReference type="GO" id="GO:0007031">
    <property type="term" value="P:peroxisome organization"/>
    <property type="evidence" value="ECO:0007669"/>
    <property type="project" value="TreeGrafter"/>
</dbReference>
<keyword evidence="13" id="KW-1185">Reference proteome</keyword>
<dbReference type="InterPro" id="IPR003439">
    <property type="entry name" value="ABC_transporter-like_ATP-bd"/>
</dbReference>
<feature type="domain" description="ABC transmembrane type-1" evidence="11">
    <location>
        <begin position="167"/>
        <end position="386"/>
    </location>
</feature>
<evidence type="ECO:0000256" key="5">
    <source>
        <dbReference type="ARBA" id="ARBA00022840"/>
    </source>
</evidence>
<evidence type="ECO:0000313" key="13">
    <source>
        <dbReference type="Proteomes" id="UP000769528"/>
    </source>
</evidence>
<dbReference type="SMART" id="SM00382">
    <property type="entry name" value="AAA"/>
    <property type="match status" value="1"/>
</dbReference>
<dbReference type="InterPro" id="IPR036640">
    <property type="entry name" value="ABC1_TM_sf"/>
</dbReference>
<keyword evidence="7 9" id="KW-0472">Membrane</keyword>
<dbReference type="GO" id="GO:0006635">
    <property type="term" value="P:fatty acid beta-oxidation"/>
    <property type="evidence" value="ECO:0007669"/>
    <property type="project" value="TreeGrafter"/>
</dbReference>
<dbReference type="CDD" id="cd03223">
    <property type="entry name" value="ABCD_peroxisomal_ALDP"/>
    <property type="match status" value="1"/>
</dbReference>
<feature type="transmembrane region" description="Helical" evidence="9">
    <location>
        <begin position="39"/>
        <end position="59"/>
    </location>
</feature>
<evidence type="ECO:0000256" key="2">
    <source>
        <dbReference type="ARBA" id="ARBA00022448"/>
    </source>
</evidence>
<keyword evidence="2" id="KW-0813">Transport</keyword>
<protein>
    <recommendedName>
        <fullName evidence="14">ABC transporter domain-containing protein</fullName>
    </recommendedName>
</protein>
<feature type="transmembrane region" description="Helical" evidence="9">
    <location>
        <begin position="203"/>
        <end position="224"/>
    </location>
</feature>
<keyword evidence="3 9" id="KW-0812">Transmembrane</keyword>
<dbReference type="GO" id="GO:0015910">
    <property type="term" value="P:long-chain fatty acid import into peroxisome"/>
    <property type="evidence" value="ECO:0007669"/>
    <property type="project" value="TreeGrafter"/>
</dbReference>
<dbReference type="GO" id="GO:0042760">
    <property type="term" value="P:very long-chain fatty acid catabolic process"/>
    <property type="evidence" value="ECO:0007669"/>
    <property type="project" value="TreeGrafter"/>
</dbReference>
<dbReference type="EMBL" id="JAEUBF010000681">
    <property type="protein sequence ID" value="KAH3676022.1"/>
    <property type="molecule type" value="Genomic_DNA"/>
</dbReference>
<sequence length="829" mass="96361">MNIISRLLKSSDREKEFKLVVQNLIALYKENKKHPSRPVIIFLITVVVTGGISISYLLNKIITDYRDKRDSKPLYRRSSSTILQNGARELFIPYKSRQKRVIIKPTDPEIYERDKFVYKNFVKNIKNQGNINDQLFSSKFINQLIIIWRILIPKINDKNTLLMITQFVFLILRTWLSLLIAKLDGQIVKDIIGGKFKNFSRDLVYWFLIALPASYTNSAIKYLVKKLAINFRTNLIRYIHDMYLDQRMVYYKVMFNNKSIKDIDNFITTDISRFSTSLSSLFSNIGKPMIDLMFFAVYLRDNLGTSGITGIFLNYFITAYLLKTFTPPFGKLTKEKSNLEGEYYNDHLNLINNSEEIAFYNGTFLEKIKINKIYNKMMDHIFKINRSKLSYNILEDYILKYTWSALGYLYASIPIFLVSFNQDIKSNSSEERNMRQFIVNKRLMLSLADAGSRLMYSIKDISKLTGYTDRIFTLLTVLHQAHASEFNYGAPQSEIHGTVQYHYNGLRFEKINVIIPSSNGNEGIKLINELNFNLKSHESILILGMNGCGKTAIQRIIAGLWPLYDGLLSKPNDDDILYLPQRPYFSKGSFRDQIIYPFSYSEMIQMGINDYDLIKILKEVKLDYLLNRDEDLKYFDSFHEWKDVLSGGEKQRIQFARILFKKPKFIILDESTNAISSDIEAYLFDLLKVKQFAFITLSHRPLLIKYHDYLLEIQQNGDWNFDTLGTDSAIISIEKEIKDIELKLNSVKILETRKMQLEKYLDGEEDEDEEIVDQNLKALEDKFDDDNENNATDQNDLNSSNISDSAVNVESNVGESAVVLTGDQIHEVD</sequence>
<dbReference type="Proteomes" id="UP000769528">
    <property type="component" value="Unassembled WGS sequence"/>
</dbReference>
<keyword evidence="5" id="KW-0067">ATP-binding</keyword>
<dbReference type="GO" id="GO:0005524">
    <property type="term" value="F:ATP binding"/>
    <property type="evidence" value="ECO:0007669"/>
    <property type="project" value="UniProtKB-KW"/>
</dbReference>
<feature type="transmembrane region" description="Helical" evidence="9">
    <location>
        <begin position="305"/>
        <end position="322"/>
    </location>
</feature>
<dbReference type="SUPFAM" id="SSF90123">
    <property type="entry name" value="ABC transporter transmembrane region"/>
    <property type="match status" value="1"/>
</dbReference>